<comment type="caution">
    <text evidence="2">The sequence shown here is derived from an EMBL/GenBank/DDBJ whole genome shotgun (WGS) entry which is preliminary data.</text>
</comment>
<dbReference type="AlphaFoldDB" id="A0A9X7JU56"/>
<dbReference type="RefSeq" id="WP_106674693.1">
    <property type="nucleotide sequence ID" value="NZ_PXWG01000007.1"/>
</dbReference>
<dbReference type="Proteomes" id="UP000242427">
    <property type="component" value="Unassembled WGS sequence"/>
</dbReference>
<evidence type="ECO:0000313" key="3">
    <source>
        <dbReference type="Proteomes" id="UP000242427"/>
    </source>
</evidence>
<dbReference type="Gene3D" id="1.50.10.20">
    <property type="match status" value="1"/>
</dbReference>
<gene>
    <name evidence="2" type="ORF">B7P34_05790</name>
</gene>
<dbReference type="GO" id="GO:0004672">
    <property type="term" value="F:protein kinase activity"/>
    <property type="evidence" value="ECO:0007669"/>
    <property type="project" value="InterPro"/>
</dbReference>
<dbReference type="SUPFAM" id="SSF56112">
    <property type="entry name" value="Protein kinase-like (PK-like)"/>
    <property type="match status" value="1"/>
</dbReference>
<sequence>MRNERWVYRFLFAWDNTLFFDPLDVYYEPSADHFLAGFDERVRARFVRSGIWWSHRHNPELPAQGWKIHVSSGHRHVREAAASVIGYLTEREIDFKIALDLNVFEMLNSKSVSRGSGGKLVTVYPRDDDEFRACLAGLAELLEGVEGAYVLSDMRYRDSKALYFRYGQFLDTHTVDVLGRRLPRILGPDGPVADDRRPGYAQPDWVPWPFDDWKPADEDEAGDGDGLLGGRFRVTGALQFSNSGGVYTAEDTEDDDRKVVLKEARPYTNLNPRQDHDAVDILDREWMFLNRLADVGTYPAPVAKFRHWEHHYIAEEFIDRTDMRSVLLERNPLARPGFDVEQSREYLRIFLAVFRGLARAVRAAHERGVILTDLTAANLLIDPDTHEVTIVDLEACRLADTATGTDADDRKTDAGTDADAAADAAAREADLSKPVELFTPGFSLSRNIFKAHGPEGDRYALASTMAYFVFPIAAMSYLREDVLDLYRIFVTEGLGWPEEVHRLITDLARDRIGLTDVLTALEDEADLLRRVEAPPARPVAEERLGLVDAETGVAAFVEAVADTGRDTLFPVDPFAHVTNPLSLGFGASGVLWALHSSGVPVRPEWHTWLAGKLEHIDVGQYPDGLMNGLSGIAWAADTLGLGARARELLAQANRRAVQHGDYTFYYGLSGVGMTNLRFFLRHRDPRDLTAARECARILCQTARRDGGRAHWLNEFATEGPLTGLGFGQAGVAMFLLRMHQVTGEEHYLRLGREALAWEMAHAKPLHDGGPVMFEHEGTMEPYVEVGSAGVAQVLLRYGDLDAARTVLRGLDVRYSVLPGYSFGMSGIADALLDAAEFTGDRSYRDTALRQLDIVRRVFLFEPAERFALSHEDGRTLLGLPGEGLLRCSTDYLTGSAGVLRVLHRVNTGSTADFLLDEVAR</sequence>
<dbReference type="SMART" id="SM00220">
    <property type="entry name" value="S_TKc"/>
    <property type="match status" value="1"/>
</dbReference>
<organism evidence="2 3">
    <name type="scientific">Streptosporangium nondiastaticum</name>
    <dbReference type="NCBI Taxonomy" id="35764"/>
    <lineage>
        <taxon>Bacteria</taxon>
        <taxon>Bacillati</taxon>
        <taxon>Actinomycetota</taxon>
        <taxon>Actinomycetes</taxon>
        <taxon>Streptosporangiales</taxon>
        <taxon>Streptosporangiaceae</taxon>
        <taxon>Streptosporangium</taxon>
    </lineage>
</organism>
<reference evidence="2 3" key="1">
    <citation type="submission" date="2018-03" db="EMBL/GenBank/DDBJ databases">
        <title>Chitinolytic properties of Streptosporangium nondiastaticum TBG75A20.</title>
        <authorList>
            <person name="Gayathri V."/>
            <person name="Shiburaj S."/>
        </authorList>
    </citation>
    <scope>NUCLEOTIDE SEQUENCE [LARGE SCALE GENOMIC DNA]</scope>
    <source>
        <strain evidence="2 3">TBG75A20</strain>
    </source>
</reference>
<protein>
    <recommendedName>
        <fullName evidence="1">Protein kinase domain-containing protein</fullName>
    </recommendedName>
</protein>
<dbReference type="Pfam" id="PF25816">
    <property type="entry name" value="RamC_N"/>
    <property type="match status" value="1"/>
</dbReference>
<evidence type="ECO:0000259" key="1">
    <source>
        <dbReference type="PROSITE" id="PS50011"/>
    </source>
</evidence>
<dbReference type="InterPro" id="IPR000719">
    <property type="entry name" value="Prot_kinase_dom"/>
</dbReference>
<feature type="domain" description="Protein kinase" evidence="1">
    <location>
        <begin position="232"/>
        <end position="557"/>
    </location>
</feature>
<dbReference type="InterPro" id="IPR058053">
    <property type="entry name" value="RamC_C"/>
</dbReference>
<dbReference type="InterPro" id="IPR057929">
    <property type="entry name" value="RamC_N"/>
</dbReference>
<dbReference type="PROSITE" id="PS50011">
    <property type="entry name" value="PROTEIN_KINASE_DOM"/>
    <property type="match status" value="1"/>
</dbReference>
<name>A0A9X7JU56_9ACTN</name>
<dbReference type="EMBL" id="PXWG01000007">
    <property type="protein sequence ID" value="PSJ29761.1"/>
    <property type="molecule type" value="Genomic_DNA"/>
</dbReference>
<dbReference type="OrthoDB" id="1492512at2"/>
<dbReference type="GO" id="GO:0005524">
    <property type="term" value="F:ATP binding"/>
    <property type="evidence" value="ECO:0007669"/>
    <property type="project" value="InterPro"/>
</dbReference>
<keyword evidence="3" id="KW-1185">Reference proteome</keyword>
<proteinExistence type="predicted"/>
<evidence type="ECO:0000313" key="2">
    <source>
        <dbReference type="EMBL" id="PSJ29761.1"/>
    </source>
</evidence>
<dbReference type="SMART" id="SM01260">
    <property type="entry name" value="LANC_like"/>
    <property type="match status" value="1"/>
</dbReference>
<dbReference type="GO" id="GO:0031179">
    <property type="term" value="P:peptide modification"/>
    <property type="evidence" value="ECO:0007669"/>
    <property type="project" value="InterPro"/>
</dbReference>
<dbReference type="Gene3D" id="1.10.510.10">
    <property type="entry name" value="Transferase(Phosphotransferase) domain 1"/>
    <property type="match status" value="1"/>
</dbReference>
<dbReference type="InterPro" id="IPR007822">
    <property type="entry name" value="LANC-like"/>
</dbReference>
<dbReference type="Pfam" id="PF05147">
    <property type="entry name" value="LANC_like"/>
    <property type="match status" value="1"/>
</dbReference>
<dbReference type="SUPFAM" id="SSF158745">
    <property type="entry name" value="LanC-like"/>
    <property type="match status" value="1"/>
</dbReference>
<dbReference type="InterPro" id="IPR011009">
    <property type="entry name" value="Kinase-like_dom_sf"/>
</dbReference>
<accession>A0A9X7JU56</accession>
<dbReference type="CDD" id="cd04791">
    <property type="entry name" value="LanC_SerThrkinase"/>
    <property type="match status" value="1"/>
</dbReference>